<proteinExistence type="predicted"/>
<dbReference type="Pfam" id="PF20242">
    <property type="entry name" value="Emfourin"/>
    <property type="match status" value="1"/>
</dbReference>
<name>A0A4Q7NRQ6_9ACTN</name>
<comment type="caution">
    <text evidence="1">The sequence shown here is derived from an EMBL/GenBank/DDBJ whole genome shotgun (WGS) entry which is preliminary data.</text>
</comment>
<gene>
    <name evidence="1" type="ORF">EV189_1530</name>
</gene>
<evidence type="ECO:0000313" key="1">
    <source>
        <dbReference type="EMBL" id="RZS89757.1"/>
    </source>
</evidence>
<reference evidence="1 2" key="1">
    <citation type="submission" date="2019-02" db="EMBL/GenBank/DDBJ databases">
        <title>Genomic Encyclopedia of Type Strains, Phase IV (KMG-IV): sequencing the most valuable type-strain genomes for metagenomic binning, comparative biology and taxonomic classification.</title>
        <authorList>
            <person name="Goeker M."/>
        </authorList>
    </citation>
    <scope>NUCLEOTIDE SEQUENCE [LARGE SCALE GENOMIC DNA]</scope>
    <source>
        <strain evidence="1 2">DSM 45622</strain>
    </source>
</reference>
<evidence type="ECO:0000313" key="2">
    <source>
        <dbReference type="Proteomes" id="UP000293638"/>
    </source>
</evidence>
<dbReference type="EMBL" id="SGXD01000002">
    <property type="protein sequence ID" value="RZS89757.1"/>
    <property type="molecule type" value="Genomic_DNA"/>
</dbReference>
<keyword evidence="2" id="KW-1185">Reference proteome</keyword>
<sequence>MTDGTGAGTEGGTDALAVTVRRTGGFAGVARAWTLSLGDVDEELGGRLRALAGEAVAAPPPPAPPRADGFRWSVVLHSPGGDSALEAPESALPPALAELVGLVREHGAAP</sequence>
<accession>A0A4Q7NRQ6</accession>
<organism evidence="1 2">
    <name type="scientific">Motilibacter rhizosphaerae</name>
    <dbReference type="NCBI Taxonomy" id="598652"/>
    <lineage>
        <taxon>Bacteria</taxon>
        <taxon>Bacillati</taxon>
        <taxon>Actinomycetota</taxon>
        <taxon>Actinomycetes</taxon>
        <taxon>Motilibacterales</taxon>
        <taxon>Motilibacteraceae</taxon>
        <taxon>Motilibacter</taxon>
    </lineage>
</organism>
<protein>
    <submittedName>
        <fullName evidence="1">Uncharacterized protein</fullName>
    </submittedName>
</protein>
<dbReference type="Proteomes" id="UP000293638">
    <property type="component" value="Unassembled WGS sequence"/>
</dbReference>
<dbReference type="InterPro" id="IPR049457">
    <property type="entry name" value="Emfourin"/>
</dbReference>
<dbReference type="RefSeq" id="WP_130492317.1">
    <property type="nucleotide sequence ID" value="NZ_SGXD01000002.1"/>
</dbReference>
<dbReference type="AlphaFoldDB" id="A0A4Q7NRQ6"/>